<dbReference type="AlphaFoldDB" id="A0A4R2K4H6"/>
<dbReference type="Proteomes" id="UP000295680">
    <property type="component" value="Unassembled WGS sequence"/>
</dbReference>
<name>A0A4R2K4H6_9PSEU</name>
<gene>
    <name evidence="1" type="ORF">EV192_101491</name>
</gene>
<organism evidence="1 2">
    <name type="scientific">Actinocrispum wychmicini</name>
    <dbReference type="NCBI Taxonomy" id="1213861"/>
    <lineage>
        <taxon>Bacteria</taxon>
        <taxon>Bacillati</taxon>
        <taxon>Actinomycetota</taxon>
        <taxon>Actinomycetes</taxon>
        <taxon>Pseudonocardiales</taxon>
        <taxon>Pseudonocardiaceae</taxon>
        <taxon>Actinocrispum</taxon>
    </lineage>
</organism>
<dbReference type="SUPFAM" id="SSF52833">
    <property type="entry name" value="Thioredoxin-like"/>
    <property type="match status" value="1"/>
</dbReference>
<dbReference type="InterPro" id="IPR010296">
    <property type="entry name" value="DUF899_thioredox"/>
</dbReference>
<dbReference type="InterPro" id="IPR036249">
    <property type="entry name" value="Thioredoxin-like_sf"/>
</dbReference>
<comment type="caution">
    <text evidence="1">The sequence shown here is derived from an EMBL/GenBank/DDBJ whole genome shotgun (WGS) entry which is preliminary data.</text>
</comment>
<keyword evidence="2" id="KW-1185">Reference proteome</keyword>
<evidence type="ECO:0000313" key="2">
    <source>
        <dbReference type="Proteomes" id="UP000295680"/>
    </source>
</evidence>
<dbReference type="OrthoDB" id="4721017at2"/>
<reference evidence="1 2" key="1">
    <citation type="submission" date="2019-03" db="EMBL/GenBank/DDBJ databases">
        <title>Genomic Encyclopedia of Type Strains, Phase IV (KMG-IV): sequencing the most valuable type-strain genomes for metagenomic binning, comparative biology and taxonomic classification.</title>
        <authorList>
            <person name="Goeker M."/>
        </authorList>
    </citation>
    <scope>NUCLEOTIDE SEQUENCE [LARGE SCALE GENOMIC DNA]</scope>
    <source>
        <strain evidence="1 2">DSM 45934</strain>
    </source>
</reference>
<accession>A0A4R2K4H6</accession>
<dbReference type="Pfam" id="PF05988">
    <property type="entry name" value="DUF899"/>
    <property type="match status" value="1"/>
</dbReference>
<protein>
    <submittedName>
        <fullName evidence="1">Putative dithiol-disulfide oxidoreductase (DUF899 family)</fullName>
    </submittedName>
</protein>
<dbReference type="EMBL" id="SLWS01000001">
    <property type="protein sequence ID" value="TCO64709.1"/>
    <property type="molecule type" value="Genomic_DNA"/>
</dbReference>
<evidence type="ECO:0000313" key="1">
    <source>
        <dbReference type="EMBL" id="TCO64709.1"/>
    </source>
</evidence>
<sequence length="240" mass="27270">MNLPTAVSQDTWLTARKALLAKEKEFSAARDALSAARRELPMVQVDKDYVFDGPNGKATLLDLFEGRPQLIVYHFMWRFDLGKGCPSCSLLVDNMGHLAHLHARRTSLAIITRGPLAESLAFRDRMGWTFPWYSSAESDFNYDFHVTLDPAKGAVEYNYRPDDSGWSGEGPGVSVFVRDGDRVFHTYSTYARGGDILLNTYNYLDLTPYGRQETFEKSPEGRPQEPFMSWVRHHDDYGKA</sequence>
<proteinExistence type="predicted"/>
<dbReference type="RefSeq" id="WP_132110625.1">
    <property type="nucleotide sequence ID" value="NZ_SLWS01000001.1"/>
</dbReference>